<dbReference type="SUPFAM" id="SSF88713">
    <property type="entry name" value="Glycoside hydrolase/deacetylase"/>
    <property type="match status" value="1"/>
</dbReference>
<dbReference type="STRING" id="556267.HWAG_01292"/>
<dbReference type="CDD" id="cd10936">
    <property type="entry name" value="CE4_DAC2"/>
    <property type="match status" value="1"/>
</dbReference>
<feature type="region of interest" description="Disordered" evidence="1">
    <location>
        <begin position="83"/>
        <end position="110"/>
    </location>
</feature>
<dbReference type="Gene3D" id="3.20.20.370">
    <property type="entry name" value="Glycoside hydrolase/deacetylase"/>
    <property type="match status" value="1"/>
</dbReference>
<organism evidence="2 3">
    <name type="scientific">Helicobacter winghamensis</name>
    <dbReference type="NCBI Taxonomy" id="157268"/>
    <lineage>
        <taxon>Bacteria</taxon>
        <taxon>Pseudomonadati</taxon>
        <taxon>Campylobacterota</taxon>
        <taxon>Epsilonproteobacteria</taxon>
        <taxon>Campylobacterales</taxon>
        <taxon>Helicobacteraceae</taxon>
        <taxon>Helicobacter</taxon>
    </lineage>
</organism>
<dbReference type="OrthoDB" id="9784811at2"/>
<keyword evidence="3" id="KW-1185">Reference proteome</keyword>
<dbReference type="Pfam" id="PF04748">
    <property type="entry name" value="Polysacc_deac_2"/>
    <property type="match status" value="1"/>
</dbReference>
<evidence type="ECO:0000313" key="3">
    <source>
        <dbReference type="Proteomes" id="UP000233350"/>
    </source>
</evidence>
<gene>
    <name evidence="2" type="ORF">BCM31_07995</name>
</gene>
<dbReference type="PANTHER" id="PTHR30105">
    <property type="entry name" value="UNCHARACTERIZED YIBQ-RELATED"/>
    <property type="match status" value="1"/>
</dbReference>
<dbReference type="RefSeq" id="WP_101313232.1">
    <property type="nucleotide sequence ID" value="NZ_CALJBS010000015.1"/>
</dbReference>
<dbReference type="PANTHER" id="PTHR30105:SF2">
    <property type="entry name" value="DIVERGENT POLYSACCHARIDE DEACETYLASE SUPERFAMILY"/>
    <property type="match status" value="1"/>
</dbReference>
<evidence type="ECO:0008006" key="4">
    <source>
        <dbReference type="Google" id="ProtNLM"/>
    </source>
</evidence>
<reference evidence="2 3" key="1">
    <citation type="submission" date="2016-07" db="EMBL/GenBank/DDBJ databases">
        <title>Detection of Helicobacter winghamensis from caecal content of red fox (Vulpes vulpes).</title>
        <authorList>
            <person name="Zanoni R.G."/>
            <person name="Florio D."/>
            <person name="Caffara M."/>
            <person name="Renzi M."/>
            <person name="Parisi A."/>
            <person name="Pasquali F."/>
            <person name="Manfreda G."/>
        </authorList>
    </citation>
    <scope>NUCLEOTIDE SEQUENCE [LARGE SCALE GENOMIC DNA]</scope>
    <source>
        <strain evidence="2 3">295_13</strain>
    </source>
</reference>
<dbReference type="AlphaFoldDB" id="A0A2N3PHH8"/>
<protein>
    <recommendedName>
        <fullName evidence="4">Divergent polysaccharide deacetylase family protein</fullName>
    </recommendedName>
</protein>
<feature type="compositionally biased region" description="Polar residues" evidence="1">
    <location>
        <begin position="86"/>
        <end position="101"/>
    </location>
</feature>
<comment type="caution">
    <text evidence="2">The sequence shown here is derived from an EMBL/GenBank/DDBJ whole genome shotgun (WGS) entry which is preliminary data.</text>
</comment>
<dbReference type="Proteomes" id="UP000233350">
    <property type="component" value="Unassembled WGS sequence"/>
</dbReference>
<evidence type="ECO:0000313" key="2">
    <source>
        <dbReference type="EMBL" id="PKT79914.1"/>
    </source>
</evidence>
<evidence type="ECO:0000256" key="1">
    <source>
        <dbReference type="SAM" id="MobiDB-lite"/>
    </source>
</evidence>
<dbReference type="InterPro" id="IPR006837">
    <property type="entry name" value="Divergent_DAC"/>
</dbReference>
<dbReference type="InterPro" id="IPR011330">
    <property type="entry name" value="Glyco_hydro/deAcase_b/a-brl"/>
</dbReference>
<accession>A0A2N3PHH8</accession>
<proteinExistence type="predicted"/>
<dbReference type="GO" id="GO:0005975">
    <property type="term" value="P:carbohydrate metabolic process"/>
    <property type="evidence" value="ECO:0007669"/>
    <property type="project" value="InterPro"/>
</dbReference>
<sequence>MDKVKPLTIGIIALLLILLTFNFIPKHSNPQNKTLQQNLQDTENLHDSPKAHQSNATLATNNAELIQKNINFLKEHLEQIKKDSIIPNSPQGLNQNSTPRETTPHEAKQTIQESQRQELLAPSPKLDSNFCVRNKPQLAIIIDDVSNFAQYQAIKEIPFKLTPSLFPKSKVNPDTPKIAKIAPFYMIHLPLEALNFHQKEHKWLFAGDSKDKMESYIATIKRDFPNLSHINNHTGSKFTQNLESMSLLLETLNNHHINFIDSRTIATTKTNSAYAKSPYIAFNPCQQKPLERDVFLDNVLDIPKITEQLIQAVQIAKQKGYAIAIGHPHKATLLALKNATDYLQKSGVELVYINEIITP</sequence>
<name>A0A2N3PHH8_9HELI</name>
<dbReference type="EMBL" id="MBPK01000045">
    <property type="protein sequence ID" value="PKT79914.1"/>
    <property type="molecule type" value="Genomic_DNA"/>
</dbReference>